<protein>
    <submittedName>
        <fullName evidence="8 10">Myosin heavy chain 95F</fullName>
    </submittedName>
</protein>
<dbReference type="GeneID" id="36378730"/>
<evidence type="ECO:0000313" key="10">
    <source>
        <dbReference type="WBParaSite" id="SRAE_2000103600.1"/>
    </source>
</evidence>
<dbReference type="GO" id="GO:0007015">
    <property type="term" value="P:actin filament organization"/>
    <property type="evidence" value="ECO:0007669"/>
    <property type="project" value="TreeGrafter"/>
</dbReference>
<dbReference type="SUPFAM" id="SSF52540">
    <property type="entry name" value="P-loop containing nucleoside triphosphate hydrolases"/>
    <property type="match status" value="1"/>
</dbReference>
<evidence type="ECO:0000256" key="1">
    <source>
        <dbReference type="ARBA" id="ARBA00022741"/>
    </source>
</evidence>
<feature type="domain" description="Myosin motor" evidence="7">
    <location>
        <begin position="64"/>
        <end position="750"/>
    </location>
</feature>
<dbReference type="Gene3D" id="1.20.58.530">
    <property type="match status" value="1"/>
</dbReference>
<dbReference type="GO" id="GO:0005886">
    <property type="term" value="C:plasma membrane"/>
    <property type="evidence" value="ECO:0007669"/>
    <property type="project" value="TreeGrafter"/>
</dbReference>
<dbReference type="PROSITE" id="PS51456">
    <property type="entry name" value="MYOSIN_MOTOR"/>
    <property type="match status" value="1"/>
</dbReference>
<evidence type="ECO:0000313" key="9">
    <source>
        <dbReference type="Proteomes" id="UP000035682"/>
    </source>
</evidence>
<evidence type="ECO:0000256" key="2">
    <source>
        <dbReference type="ARBA" id="ARBA00022840"/>
    </source>
</evidence>
<dbReference type="PROSITE" id="PS50096">
    <property type="entry name" value="IQ"/>
    <property type="match status" value="1"/>
</dbReference>
<keyword evidence="9" id="KW-1185">Reference proteome</keyword>
<dbReference type="Proteomes" id="UP000035682">
    <property type="component" value="Unplaced"/>
</dbReference>
<name>A0A090L9A1_STRRB</name>
<dbReference type="GO" id="GO:0005524">
    <property type="term" value="F:ATP binding"/>
    <property type="evidence" value="ECO:0007669"/>
    <property type="project" value="UniProtKB-UniRule"/>
</dbReference>
<dbReference type="Gene3D" id="1.10.10.820">
    <property type="match status" value="1"/>
</dbReference>
<keyword evidence="3 6" id="KW-0518">Myosin</keyword>
<dbReference type="PANTHER" id="PTHR13140">
    <property type="entry name" value="MYOSIN"/>
    <property type="match status" value="1"/>
</dbReference>
<comment type="similarity">
    <text evidence="6">Belongs to the TRAFAC class myosin-kinesin ATPase superfamily. Myosin family.</text>
</comment>
<keyword evidence="5 6" id="KW-0009">Actin-binding</keyword>
<keyword evidence="4 6" id="KW-0505">Motor protein</keyword>
<dbReference type="CTD" id="36378730"/>
<evidence type="ECO:0000256" key="5">
    <source>
        <dbReference type="ARBA" id="ARBA00023203"/>
    </source>
</evidence>
<keyword evidence="2 6" id="KW-0067">ATP-binding</keyword>
<evidence type="ECO:0000256" key="3">
    <source>
        <dbReference type="ARBA" id="ARBA00023123"/>
    </source>
</evidence>
<feature type="region of interest" description="Actin-binding" evidence="6">
    <location>
        <begin position="630"/>
        <end position="652"/>
    </location>
</feature>
<sequence>MDRSKVLSSSLEGCKFIVPDNEKGFTIGIFESFLNDQTIQLKVDDEIRQFQISQVNTPNNEANNDFDDICKMNSINPATLFFNIRDRFFKNKIFTYISNILIAMNPYQEINNLYTNETMIKYHNNSFNSLPSHIYAIVNKAFNDIKICNKNQTIIICGESGSGKTEKQKEILKYICNIWGNNIKVIQKKILSSNLIIESFGNAMTTKNKNSSRFGKYIIINFDNQHKITGGKVLYYLLERSRIIYQSQYERNYHIFYQLISGMNYKWKEEFNIQKLEQFEYLLKGYQSFLSYEKNCIIDDISDYYKLIDALKEIGYNDNSIKEIFKILSGILHLGNIKFNQLTNDEECEIENEESLELVSKLFGFNKNLFKNALKCKKINFLGNIFEKDPISIQLKCTEINNARDALAKKIYINLFDNIVSSINDTIKATSNNHRSLSVLDIAGFEFYKNNCFEQFCINYSNEKLQTFFNKIIFANEQKFYEKENIDVEKIYFTDNVECLQLFDSKQNGIFTLLNEESHLPKPSSIHFTDNVFKKNYENNYLTSGRKYNMKEYKNIKDDEGFLIHHYAYDVFYNTKNFIEKNNDNIHSSLEDFLQKSTNTYFKKLFSLSNIKKYSKLNSPTISTTFRYQLEELLKEIDNSGVHFIKCIKPNDSNECNTFDANKVIKQLEYSGINNVLNLINVGFPYTIDIDELYQKYIVHFNYWIKKINCKSFLIYFFNAIQLDKRKYKFGITKIFFKNEYYEIFYKLKSDEEVIYFTKKVRFYLNKLKWKKVISSIIFTIKISKIFPLKHKAAIIIQANVKGFLLRNKIKKIQRIYNELGNFSKILDKEMEFIRNFNSIKKSDLWKQANHIFVLIINAKGCCKELNCKKIRSLMRDRSEISSRILSLSLTIRDLKLEQETSNDTINLKTLQNEIPNIFEEKQKFAKKYKNLKDIIKKLKNQKDIYIYNINDYELFDVTEIEEKLNAKLEVVVEEIPEFKETKQFDNKDLIKMTFQELKINFDTLIDKERKEQCKNEIERRYSQLKKWKKA</sequence>
<evidence type="ECO:0000256" key="4">
    <source>
        <dbReference type="ARBA" id="ARBA00023175"/>
    </source>
</evidence>
<accession>A0A090L9A1</accession>
<dbReference type="OrthoDB" id="6108017at2759"/>
<reference evidence="10" key="2">
    <citation type="submission" date="2020-12" db="UniProtKB">
        <authorList>
            <consortium name="WormBaseParasite"/>
        </authorList>
    </citation>
    <scope>IDENTIFICATION</scope>
</reference>
<dbReference type="Pfam" id="PF00063">
    <property type="entry name" value="Myosin_head"/>
    <property type="match status" value="1"/>
</dbReference>
<dbReference type="WormBase" id="SRAE_2000103600">
    <property type="protein sequence ID" value="SRP08572"/>
    <property type="gene ID" value="WBGene00261236"/>
</dbReference>
<organism evidence="8">
    <name type="scientific">Strongyloides ratti</name>
    <name type="common">Parasitic roundworm</name>
    <dbReference type="NCBI Taxonomy" id="34506"/>
    <lineage>
        <taxon>Eukaryota</taxon>
        <taxon>Metazoa</taxon>
        <taxon>Ecdysozoa</taxon>
        <taxon>Nematoda</taxon>
        <taxon>Chromadorea</taxon>
        <taxon>Rhabditida</taxon>
        <taxon>Tylenchina</taxon>
        <taxon>Panagrolaimomorpha</taxon>
        <taxon>Strongyloidoidea</taxon>
        <taxon>Strongyloididae</taxon>
        <taxon>Strongyloides</taxon>
    </lineage>
</organism>
<dbReference type="InterPro" id="IPR027417">
    <property type="entry name" value="P-loop_NTPase"/>
</dbReference>
<dbReference type="PRINTS" id="PR00193">
    <property type="entry name" value="MYOSINHEAVY"/>
</dbReference>
<dbReference type="STRING" id="34506.A0A090L9A1"/>
<gene>
    <name evidence="8 10 11" type="ORF">SRAE_2000103600</name>
</gene>
<feature type="binding site" evidence="6">
    <location>
        <begin position="158"/>
        <end position="165"/>
    </location>
    <ligand>
        <name>ATP</name>
        <dbReference type="ChEBI" id="CHEBI:30616"/>
    </ligand>
</feature>
<evidence type="ECO:0000313" key="8">
    <source>
        <dbReference type="EMBL" id="CEF66366.1"/>
    </source>
</evidence>
<dbReference type="InterPro" id="IPR036961">
    <property type="entry name" value="Kinesin_motor_dom_sf"/>
</dbReference>
<dbReference type="GO" id="GO:0030139">
    <property type="term" value="C:endocytic vesicle"/>
    <property type="evidence" value="ECO:0007669"/>
    <property type="project" value="TreeGrafter"/>
</dbReference>
<dbReference type="Gene3D" id="1.20.120.720">
    <property type="entry name" value="Myosin VI head, motor domain, U50 subdomain"/>
    <property type="match status" value="1"/>
</dbReference>
<dbReference type="OMA" id="VHFIKCI"/>
<evidence type="ECO:0000259" key="7">
    <source>
        <dbReference type="PROSITE" id="PS51456"/>
    </source>
</evidence>
<dbReference type="AlphaFoldDB" id="A0A090L9A1"/>
<proteinExistence type="inferred from homology"/>
<keyword evidence="1 6" id="KW-0547">Nucleotide-binding</keyword>
<dbReference type="GO" id="GO:0030048">
    <property type="term" value="P:actin filament-based movement"/>
    <property type="evidence" value="ECO:0007669"/>
    <property type="project" value="TreeGrafter"/>
</dbReference>
<dbReference type="GO" id="GO:0051015">
    <property type="term" value="F:actin filament binding"/>
    <property type="evidence" value="ECO:0007669"/>
    <property type="project" value="TreeGrafter"/>
</dbReference>
<dbReference type="Gene3D" id="1.20.5.4820">
    <property type="match status" value="1"/>
</dbReference>
<evidence type="ECO:0000256" key="6">
    <source>
        <dbReference type="PROSITE-ProRule" id="PRU00782"/>
    </source>
</evidence>
<dbReference type="GO" id="GO:0016459">
    <property type="term" value="C:myosin complex"/>
    <property type="evidence" value="ECO:0007669"/>
    <property type="project" value="UniProtKB-KW"/>
</dbReference>
<dbReference type="PANTHER" id="PTHR13140:SF745">
    <property type="entry name" value="UNCONVENTIONAL MYOSIN-VI"/>
    <property type="match status" value="1"/>
</dbReference>
<dbReference type="GO" id="GO:0000146">
    <property type="term" value="F:microfilament motor activity"/>
    <property type="evidence" value="ECO:0007669"/>
    <property type="project" value="TreeGrafter"/>
</dbReference>
<reference evidence="8 9" key="1">
    <citation type="submission" date="2014-09" db="EMBL/GenBank/DDBJ databases">
        <authorList>
            <person name="Martin A.A."/>
        </authorList>
    </citation>
    <scope>NUCLEOTIDE SEQUENCE</scope>
    <source>
        <strain evidence="9">ED321</strain>
        <strain evidence="8">ED321 Heterogonic</strain>
    </source>
</reference>
<dbReference type="RefSeq" id="XP_024505566.1">
    <property type="nucleotide sequence ID" value="XM_024651939.1"/>
</dbReference>
<dbReference type="WBParaSite" id="SRAE_2000103600.1">
    <property type="protein sequence ID" value="SRAE_2000103600.1"/>
    <property type="gene ID" value="WBGene00261236"/>
</dbReference>
<evidence type="ECO:0000313" key="11">
    <source>
        <dbReference type="WormBase" id="SRAE_2000103600"/>
    </source>
</evidence>
<dbReference type="InterPro" id="IPR001609">
    <property type="entry name" value="Myosin_head_motor_dom-like"/>
</dbReference>
<dbReference type="Gene3D" id="3.40.850.10">
    <property type="entry name" value="Kinesin motor domain"/>
    <property type="match status" value="1"/>
</dbReference>
<dbReference type="EMBL" id="LN609529">
    <property type="protein sequence ID" value="CEF66366.1"/>
    <property type="molecule type" value="Genomic_DNA"/>
</dbReference>
<dbReference type="SMART" id="SM00242">
    <property type="entry name" value="MYSc"/>
    <property type="match status" value="1"/>
</dbReference>